<accession>A0A371HMY0</accession>
<evidence type="ECO:0000313" key="5">
    <source>
        <dbReference type="Proteomes" id="UP000257109"/>
    </source>
</evidence>
<feature type="domain" description="Berberine/berberine-like" evidence="3">
    <location>
        <begin position="60"/>
        <end position="117"/>
    </location>
</feature>
<dbReference type="STRING" id="157652.A0A371HMY0"/>
<feature type="non-terminal residue" evidence="4">
    <location>
        <position position="1"/>
    </location>
</feature>
<dbReference type="Gene3D" id="3.30.465.10">
    <property type="match status" value="1"/>
</dbReference>
<dbReference type="Pfam" id="PF08031">
    <property type="entry name" value="BBE"/>
    <property type="match status" value="1"/>
</dbReference>
<gene>
    <name evidence="4" type="ORF">CR513_12164</name>
</gene>
<dbReference type="AlphaFoldDB" id="A0A371HMY0"/>
<dbReference type="Proteomes" id="UP000257109">
    <property type="component" value="Unassembled WGS sequence"/>
</dbReference>
<keyword evidence="2" id="KW-0274">FAD</keyword>
<dbReference type="InterPro" id="IPR016169">
    <property type="entry name" value="FAD-bd_PCMH_sub2"/>
</dbReference>
<keyword evidence="5" id="KW-1185">Reference proteome</keyword>
<keyword evidence="1" id="KW-0285">Flavoprotein</keyword>
<evidence type="ECO:0000259" key="3">
    <source>
        <dbReference type="Pfam" id="PF08031"/>
    </source>
</evidence>
<evidence type="ECO:0000313" key="4">
    <source>
        <dbReference type="EMBL" id="RDY04156.1"/>
    </source>
</evidence>
<dbReference type="PANTHER" id="PTHR32448">
    <property type="entry name" value="OS08G0158400 PROTEIN"/>
    <property type="match status" value="1"/>
</dbReference>
<proteinExistence type="predicted"/>
<name>A0A371HMY0_MUCPR</name>
<organism evidence="4 5">
    <name type="scientific">Mucuna pruriens</name>
    <name type="common">Velvet bean</name>
    <name type="synonym">Dolichos pruriens</name>
    <dbReference type="NCBI Taxonomy" id="157652"/>
    <lineage>
        <taxon>Eukaryota</taxon>
        <taxon>Viridiplantae</taxon>
        <taxon>Streptophyta</taxon>
        <taxon>Embryophyta</taxon>
        <taxon>Tracheophyta</taxon>
        <taxon>Spermatophyta</taxon>
        <taxon>Magnoliopsida</taxon>
        <taxon>eudicotyledons</taxon>
        <taxon>Gunneridae</taxon>
        <taxon>Pentapetalae</taxon>
        <taxon>rosids</taxon>
        <taxon>fabids</taxon>
        <taxon>Fabales</taxon>
        <taxon>Fabaceae</taxon>
        <taxon>Papilionoideae</taxon>
        <taxon>50 kb inversion clade</taxon>
        <taxon>NPAAA clade</taxon>
        <taxon>indigoferoid/millettioid clade</taxon>
        <taxon>Phaseoleae</taxon>
        <taxon>Mucuna</taxon>
    </lineage>
</organism>
<reference evidence="4" key="1">
    <citation type="submission" date="2018-05" db="EMBL/GenBank/DDBJ databases">
        <title>Draft genome of Mucuna pruriens seed.</title>
        <authorList>
            <person name="Nnadi N.E."/>
            <person name="Vos R."/>
            <person name="Hasami M.H."/>
            <person name="Devisetty U.K."/>
            <person name="Aguiy J.C."/>
        </authorList>
    </citation>
    <scope>NUCLEOTIDE SEQUENCE [LARGE SCALE GENOMIC DNA]</scope>
    <source>
        <strain evidence="4">JCA_2017</strain>
    </source>
</reference>
<dbReference type="Gene3D" id="3.40.462.20">
    <property type="match status" value="1"/>
</dbReference>
<sequence length="170" mass="19397">MAQILPDATPFPYRAGYLFKIQYSVSWSDPSPTVSQTLLHQANRLFTYMAPYVTQNPRSAFLNYRDLDIGVNSFGANSFQEGQVYGTKYFGANFDRLVKVKAAVDPDNIFRNEQSIPVRKKGVRNLAHRGMKFLKAKHGNKIVVDYAFKLKNHHDTFFVIEIELESISIA</sequence>
<evidence type="ECO:0000256" key="1">
    <source>
        <dbReference type="ARBA" id="ARBA00022630"/>
    </source>
</evidence>
<evidence type="ECO:0000256" key="2">
    <source>
        <dbReference type="ARBA" id="ARBA00022827"/>
    </source>
</evidence>
<protein>
    <submittedName>
        <fullName evidence="4">Berberine bridge enzyme-like 21</fullName>
    </submittedName>
</protein>
<dbReference type="GO" id="GO:0050660">
    <property type="term" value="F:flavin adenine dinucleotide binding"/>
    <property type="evidence" value="ECO:0007669"/>
    <property type="project" value="InterPro"/>
</dbReference>
<dbReference type="InterPro" id="IPR012951">
    <property type="entry name" value="BBE"/>
</dbReference>
<dbReference type="EMBL" id="QJKJ01002137">
    <property type="protein sequence ID" value="RDY04156.1"/>
    <property type="molecule type" value="Genomic_DNA"/>
</dbReference>
<dbReference type="OrthoDB" id="1429604at2759"/>
<dbReference type="GO" id="GO:0016491">
    <property type="term" value="F:oxidoreductase activity"/>
    <property type="evidence" value="ECO:0007669"/>
    <property type="project" value="InterPro"/>
</dbReference>
<comment type="caution">
    <text evidence="4">The sequence shown here is derived from an EMBL/GenBank/DDBJ whole genome shotgun (WGS) entry which is preliminary data.</text>
</comment>